<keyword evidence="9" id="KW-0472">Membrane</keyword>
<reference evidence="12 14" key="2">
    <citation type="submission" date="2016-11" db="EMBL/GenBank/DDBJ databases">
        <title>Whole genomes of Flavobacteriaceae.</title>
        <authorList>
            <person name="Stine C."/>
            <person name="Li C."/>
            <person name="Tadesse D."/>
        </authorList>
    </citation>
    <scope>NUCLEOTIDE SEQUENCE [LARGE SCALE GENOMIC DNA]</scope>
    <source>
        <strain evidence="12 14">ATCC 51468</strain>
    </source>
</reference>
<organism evidence="11 13">
    <name type="scientific">Flavobacterium hibernum</name>
    <dbReference type="NCBI Taxonomy" id="37752"/>
    <lineage>
        <taxon>Bacteria</taxon>
        <taxon>Pseudomonadati</taxon>
        <taxon>Bacteroidota</taxon>
        <taxon>Flavobacteriia</taxon>
        <taxon>Flavobacteriales</taxon>
        <taxon>Flavobacteriaceae</taxon>
        <taxon>Flavobacterium</taxon>
    </lineage>
</organism>
<evidence type="ECO:0000256" key="7">
    <source>
        <dbReference type="ARBA" id="ARBA00022840"/>
    </source>
</evidence>
<dbReference type="Gene3D" id="1.20.5.1930">
    <property type="match status" value="1"/>
</dbReference>
<accession>A0A0D0ENR5</accession>
<dbReference type="GO" id="GO:0046983">
    <property type="term" value="F:protein dimerization activity"/>
    <property type="evidence" value="ECO:0007669"/>
    <property type="project" value="InterPro"/>
</dbReference>
<dbReference type="InterPro" id="IPR050482">
    <property type="entry name" value="Sensor_HK_TwoCompSys"/>
</dbReference>
<dbReference type="RefSeq" id="WP_041515555.1">
    <property type="nucleotide sequence ID" value="NZ_JPRK01000001.1"/>
</dbReference>
<proteinExistence type="predicted"/>
<dbReference type="Proteomes" id="UP000198302">
    <property type="component" value="Unassembled WGS sequence"/>
</dbReference>
<name>A0A0D0ENR5_9FLAO</name>
<keyword evidence="8" id="KW-0902">Two-component regulatory system</keyword>
<dbReference type="InterPro" id="IPR011712">
    <property type="entry name" value="Sig_transdc_His_kin_sub3_dim/P"/>
</dbReference>
<evidence type="ECO:0000313" key="13">
    <source>
        <dbReference type="Proteomes" id="UP000032061"/>
    </source>
</evidence>
<dbReference type="EMBL" id="JPRK01000001">
    <property type="protein sequence ID" value="KIO54825.1"/>
    <property type="molecule type" value="Genomic_DNA"/>
</dbReference>
<evidence type="ECO:0000256" key="3">
    <source>
        <dbReference type="ARBA" id="ARBA00022553"/>
    </source>
</evidence>
<dbReference type="GO" id="GO:0000155">
    <property type="term" value="F:phosphorelay sensor kinase activity"/>
    <property type="evidence" value="ECO:0007669"/>
    <property type="project" value="InterPro"/>
</dbReference>
<dbReference type="STRING" id="37752.IW18_00080"/>
<protein>
    <recommendedName>
        <fullName evidence="2">histidine kinase</fullName>
        <ecNumber evidence="2">2.7.13.3</ecNumber>
    </recommendedName>
</protein>
<dbReference type="EC" id="2.7.13.3" evidence="2"/>
<keyword evidence="7" id="KW-0067">ATP-binding</keyword>
<dbReference type="Proteomes" id="UP000032061">
    <property type="component" value="Unassembled WGS sequence"/>
</dbReference>
<evidence type="ECO:0000256" key="2">
    <source>
        <dbReference type="ARBA" id="ARBA00012438"/>
    </source>
</evidence>
<gene>
    <name evidence="12" type="ORF">B0A73_18395</name>
    <name evidence="11" type="ORF">IW18_00080</name>
</gene>
<comment type="caution">
    <text evidence="11">The sequence shown here is derived from an EMBL/GenBank/DDBJ whole genome shotgun (WGS) entry which is preliminary data.</text>
</comment>
<dbReference type="InterPro" id="IPR036890">
    <property type="entry name" value="HATPase_C_sf"/>
</dbReference>
<dbReference type="InterPro" id="IPR005467">
    <property type="entry name" value="His_kinase_dom"/>
</dbReference>
<dbReference type="Pfam" id="PF07730">
    <property type="entry name" value="HisKA_3"/>
    <property type="match status" value="1"/>
</dbReference>
<dbReference type="GO" id="GO:0005524">
    <property type="term" value="F:ATP binding"/>
    <property type="evidence" value="ECO:0007669"/>
    <property type="project" value="UniProtKB-KW"/>
</dbReference>
<dbReference type="PANTHER" id="PTHR24421">
    <property type="entry name" value="NITRATE/NITRITE SENSOR PROTEIN NARX-RELATED"/>
    <property type="match status" value="1"/>
</dbReference>
<evidence type="ECO:0000313" key="11">
    <source>
        <dbReference type="EMBL" id="KIO54825.1"/>
    </source>
</evidence>
<keyword evidence="4" id="KW-0808">Transferase</keyword>
<dbReference type="Pfam" id="PF02518">
    <property type="entry name" value="HATPase_c"/>
    <property type="match status" value="1"/>
</dbReference>
<evidence type="ECO:0000256" key="8">
    <source>
        <dbReference type="ARBA" id="ARBA00023012"/>
    </source>
</evidence>
<dbReference type="PANTHER" id="PTHR24421:SF10">
    <property type="entry name" value="NITRATE_NITRITE SENSOR PROTEIN NARQ"/>
    <property type="match status" value="1"/>
</dbReference>
<evidence type="ECO:0000313" key="12">
    <source>
        <dbReference type="EMBL" id="OXA84835.1"/>
    </source>
</evidence>
<evidence type="ECO:0000313" key="14">
    <source>
        <dbReference type="Proteomes" id="UP000198302"/>
    </source>
</evidence>
<feature type="transmembrane region" description="Helical" evidence="9">
    <location>
        <begin position="12"/>
        <end position="35"/>
    </location>
</feature>
<evidence type="ECO:0000256" key="9">
    <source>
        <dbReference type="SAM" id="Phobius"/>
    </source>
</evidence>
<evidence type="ECO:0000256" key="1">
    <source>
        <dbReference type="ARBA" id="ARBA00000085"/>
    </source>
</evidence>
<keyword evidence="9" id="KW-0812">Transmembrane</keyword>
<dbReference type="OrthoDB" id="9778366at2"/>
<reference evidence="11 13" key="1">
    <citation type="submission" date="2015-01" db="EMBL/GenBank/DDBJ databases">
        <title>Genome of Flavobacterium hibernum DSM 12611.</title>
        <authorList>
            <person name="Stropko S.J."/>
            <person name="Pipes S.E."/>
            <person name="Newman J.D."/>
        </authorList>
    </citation>
    <scope>NUCLEOTIDE SEQUENCE [LARGE SCALE GENOMIC DNA]</scope>
    <source>
        <strain evidence="11 13">DSM 12611</strain>
    </source>
</reference>
<evidence type="ECO:0000259" key="10">
    <source>
        <dbReference type="PROSITE" id="PS50109"/>
    </source>
</evidence>
<feature type="domain" description="Histidine kinase" evidence="10">
    <location>
        <begin position="76"/>
        <end position="263"/>
    </location>
</feature>
<dbReference type="EMBL" id="MUGX01000028">
    <property type="protein sequence ID" value="OXA84835.1"/>
    <property type="molecule type" value="Genomic_DNA"/>
</dbReference>
<keyword evidence="9" id="KW-1133">Transmembrane helix</keyword>
<dbReference type="PROSITE" id="PS50109">
    <property type="entry name" value="HIS_KIN"/>
    <property type="match status" value="1"/>
</dbReference>
<sequence>MSENSIPDKEIVAIILYTSCFFMILAVFLIIFFYFSRKKIIQKELEKRDLTLQYQKEQLHAIIVTQEEERKRIAQDLHDDISSKLNIVSLNSHLLTSPNLTEAETSEITENIISLTTKALENSRKIAHNLLPPVFEKFGLNAGVEELCEEFESSKSVKIHYKNKIEFDEKDIDRHLHVFRVLQELMNNSLRHGKATEISIIFDTVDGVSTCNYEDNGVGFDSKNAENQKGLGMKNIDSRVSFLNGTIEIESEIGKGIDVIFTF</sequence>
<keyword evidence="3" id="KW-0597">Phosphoprotein</keyword>
<keyword evidence="14" id="KW-1185">Reference proteome</keyword>
<evidence type="ECO:0000256" key="6">
    <source>
        <dbReference type="ARBA" id="ARBA00022777"/>
    </source>
</evidence>
<dbReference type="GO" id="GO:0016020">
    <property type="term" value="C:membrane"/>
    <property type="evidence" value="ECO:0007669"/>
    <property type="project" value="InterPro"/>
</dbReference>
<dbReference type="AlphaFoldDB" id="A0A0D0ENR5"/>
<keyword evidence="5" id="KW-0547">Nucleotide-binding</keyword>
<evidence type="ECO:0000256" key="5">
    <source>
        <dbReference type="ARBA" id="ARBA00022741"/>
    </source>
</evidence>
<dbReference type="CDD" id="cd16917">
    <property type="entry name" value="HATPase_UhpB-NarQ-NarX-like"/>
    <property type="match status" value="1"/>
</dbReference>
<dbReference type="SUPFAM" id="SSF55874">
    <property type="entry name" value="ATPase domain of HSP90 chaperone/DNA topoisomerase II/histidine kinase"/>
    <property type="match status" value="1"/>
</dbReference>
<dbReference type="InterPro" id="IPR003594">
    <property type="entry name" value="HATPase_dom"/>
</dbReference>
<evidence type="ECO:0000256" key="4">
    <source>
        <dbReference type="ARBA" id="ARBA00022679"/>
    </source>
</evidence>
<keyword evidence="6 11" id="KW-0418">Kinase</keyword>
<dbReference type="Gene3D" id="3.30.565.10">
    <property type="entry name" value="Histidine kinase-like ATPase, C-terminal domain"/>
    <property type="match status" value="1"/>
</dbReference>
<comment type="catalytic activity">
    <reaction evidence="1">
        <text>ATP + protein L-histidine = ADP + protein N-phospho-L-histidine.</text>
        <dbReference type="EC" id="2.7.13.3"/>
    </reaction>
</comment>